<dbReference type="InterPro" id="IPR044655">
    <property type="entry name" value="BAGP1-like"/>
</dbReference>
<dbReference type="PANTHER" id="PTHR47038:SF2">
    <property type="entry name" value="BAG-ASSOCIATED GRAM PROTEIN 1"/>
    <property type="match status" value="1"/>
</dbReference>
<dbReference type="CDD" id="cd00030">
    <property type="entry name" value="C2"/>
    <property type="match status" value="1"/>
</dbReference>
<evidence type="ECO:0000259" key="1">
    <source>
        <dbReference type="PROSITE" id="PS50004"/>
    </source>
</evidence>
<evidence type="ECO:0000313" key="3">
    <source>
        <dbReference type="Proteomes" id="UP000015105"/>
    </source>
</evidence>
<sequence length="186" mass="20667">TSEPYAVISLGRQKRFSPMVPSQRNPVWGEAFSFLARELPAEVIITVYDWDNVCKRKVIGSVTVAILAEDETGAVWYDLDSRSGQVGYAFMNNNQPSSSQCFITVATACTIPLTTQVSGCRSACVLAQRKCRRLLTGNVDLRNMNSIICEGRQTSFLFHQMFPASLSSILEPSPRERSYSLGNGWQ</sequence>
<dbReference type="Proteomes" id="UP000015105">
    <property type="component" value="Chromosome 6D"/>
</dbReference>
<feature type="domain" description="C2" evidence="1">
    <location>
        <begin position="1"/>
        <end position="77"/>
    </location>
</feature>
<protein>
    <recommendedName>
        <fullName evidence="1">C2 domain-containing protein</fullName>
    </recommendedName>
</protein>
<dbReference type="EnsemblPlants" id="AET6Gv20574300.15">
    <property type="protein sequence ID" value="AET6Gv20574300.15"/>
    <property type="gene ID" value="AET6Gv20574300"/>
</dbReference>
<reference evidence="3" key="1">
    <citation type="journal article" date="2014" name="Science">
        <title>Ancient hybridizations among the ancestral genomes of bread wheat.</title>
        <authorList>
            <consortium name="International Wheat Genome Sequencing Consortium,"/>
            <person name="Marcussen T."/>
            <person name="Sandve S.R."/>
            <person name="Heier L."/>
            <person name="Spannagl M."/>
            <person name="Pfeifer M."/>
            <person name="Jakobsen K.S."/>
            <person name="Wulff B.B."/>
            <person name="Steuernagel B."/>
            <person name="Mayer K.F."/>
            <person name="Olsen O.A."/>
        </authorList>
    </citation>
    <scope>NUCLEOTIDE SEQUENCE [LARGE SCALE GENOMIC DNA]</scope>
    <source>
        <strain evidence="3">cv. AL8/78</strain>
    </source>
</reference>
<dbReference type="InterPro" id="IPR035892">
    <property type="entry name" value="C2_domain_sf"/>
</dbReference>
<evidence type="ECO:0000313" key="2">
    <source>
        <dbReference type="EnsemblPlants" id="AET6Gv20574300.15"/>
    </source>
</evidence>
<keyword evidence="3" id="KW-1185">Reference proteome</keyword>
<dbReference type="Pfam" id="PF00168">
    <property type="entry name" value="C2"/>
    <property type="match status" value="1"/>
</dbReference>
<dbReference type="InterPro" id="IPR000008">
    <property type="entry name" value="C2_dom"/>
</dbReference>
<dbReference type="PANTHER" id="PTHR47038">
    <property type="entry name" value="BAG-ASSOCIATED GRAM PROTEIN 1"/>
    <property type="match status" value="1"/>
</dbReference>
<dbReference type="PROSITE" id="PS50004">
    <property type="entry name" value="C2"/>
    <property type="match status" value="1"/>
</dbReference>
<reference evidence="3" key="2">
    <citation type="journal article" date="2017" name="Nat. Plants">
        <title>The Aegilops tauschii genome reveals multiple impacts of transposons.</title>
        <authorList>
            <person name="Zhao G."/>
            <person name="Zou C."/>
            <person name="Li K."/>
            <person name="Wang K."/>
            <person name="Li T."/>
            <person name="Gao L."/>
            <person name="Zhang X."/>
            <person name="Wang H."/>
            <person name="Yang Z."/>
            <person name="Liu X."/>
            <person name="Jiang W."/>
            <person name="Mao L."/>
            <person name="Kong X."/>
            <person name="Jiao Y."/>
            <person name="Jia J."/>
        </authorList>
    </citation>
    <scope>NUCLEOTIDE SEQUENCE [LARGE SCALE GENOMIC DNA]</scope>
    <source>
        <strain evidence="3">cv. AL8/78</strain>
    </source>
</reference>
<reference evidence="2" key="5">
    <citation type="journal article" date="2021" name="G3 (Bethesda)">
        <title>Aegilops tauschii genome assembly Aet v5.0 features greater sequence contiguity and improved annotation.</title>
        <authorList>
            <person name="Wang L."/>
            <person name="Zhu T."/>
            <person name="Rodriguez J.C."/>
            <person name="Deal K.R."/>
            <person name="Dubcovsky J."/>
            <person name="McGuire P.E."/>
            <person name="Lux T."/>
            <person name="Spannagl M."/>
            <person name="Mayer K.F.X."/>
            <person name="Baldrich P."/>
            <person name="Meyers B.C."/>
            <person name="Huo N."/>
            <person name="Gu Y.Q."/>
            <person name="Zhou H."/>
            <person name="Devos K.M."/>
            <person name="Bennetzen J.L."/>
            <person name="Unver T."/>
            <person name="Budak H."/>
            <person name="Gulick P.J."/>
            <person name="Galiba G."/>
            <person name="Kalapos B."/>
            <person name="Nelson D.R."/>
            <person name="Li P."/>
            <person name="You F.M."/>
            <person name="Luo M.C."/>
            <person name="Dvorak J."/>
        </authorList>
    </citation>
    <scope>NUCLEOTIDE SEQUENCE [LARGE SCALE GENOMIC DNA]</scope>
    <source>
        <strain evidence="2">cv. AL8/78</strain>
    </source>
</reference>
<accession>A0A453P1Y4</accession>
<reference evidence="2" key="4">
    <citation type="submission" date="2019-03" db="UniProtKB">
        <authorList>
            <consortium name="EnsemblPlants"/>
        </authorList>
    </citation>
    <scope>IDENTIFICATION</scope>
</reference>
<dbReference type="AlphaFoldDB" id="A0A453P1Y4"/>
<proteinExistence type="predicted"/>
<name>A0A453P1Y4_AEGTS</name>
<organism evidence="2 3">
    <name type="scientific">Aegilops tauschii subsp. strangulata</name>
    <name type="common">Goatgrass</name>
    <dbReference type="NCBI Taxonomy" id="200361"/>
    <lineage>
        <taxon>Eukaryota</taxon>
        <taxon>Viridiplantae</taxon>
        <taxon>Streptophyta</taxon>
        <taxon>Embryophyta</taxon>
        <taxon>Tracheophyta</taxon>
        <taxon>Spermatophyta</taxon>
        <taxon>Magnoliopsida</taxon>
        <taxon>Liliopsida</taxon>
        <taxon>Poales</taxon>
        <taxon>Poaceae</taxon>
        <taxon>BOP clade</taxon>
        <taxon>Pooideae</taxon>
        <taxon>Triticodae</taxon>
        <taxon>Triticeae</taxon>
        <taxon>Triticinae</taxon>
        <taxon>Aegilops</taxon>
    </lineage>
</organism>
<reference evidence="2" key="3">
    <citation type="journal article" date="2017" name="Nature">
        <title>Genome sequence of the progenitor of the wheat D genome Aegilops tauschii.</title>
        <authorList>
            <person name="Luo M.C."/>
            <person name="Gu Y.Q."/>
            <person name="Puiu D."/>
            <person name="Wang H."/>
            <person name="Twardziok S.O."/>
            <person name="Deal K.R."/>
            <person name="Huo N."/>
            <person name="Zhu T."/>
            <person name="Wang L."/>
            <person name="Wang Y."/>
            <person name="McGuire P.E."/>
            <person name="Liu S."/>
            <person name="Long H."/>
            <person name="Ramasamy R.K."/>
            <person name="Rodriguez J.C."/>
            <person name="Van S.L."/>
            <person name="Yuan L."/>
            <person name="Wang Z."/>
            <person name="Xia Z."/>
            <person name="Xiao L."/>
            <person name="Anderson O.D."/>
            <person name="Ouyang S."/>
            <person name="Liang Y."/>
            <person name="Zimin A.V."/>
            <person name="Pertea G."/>
            <person name="Qi P."/>
            <person name="Bennetzen J.L."/>
            <person name="Dai X."/>
            <person name="Dawson M.W."/>
            <person name="Muller H.G."/>
            <person name="Kugler K."/>
            <person name="Rivarola-Duarte L."/>
            <person name="Spannagl M."/>
            <person name="Mayer K.F.X."/>
            <person name="Lu F.H."/>
            <person name="Bevan M.W."/>
            <person name="Leroy P."/>
            <person name="Li P."/>
            <person name="You F.M."/>
            <person name="Sun Q."/>
            <person name="Liu Z."/>
            <person name="Lyons E."/>
            <person name="Wicker T."/>
            <person name="Salzberg S.L."/>
            <person name="Devos K.M."/>
            <person name="Dvorak J."/>
        </authorList>
    </citation>
    <scope>NUCLEOTIDE SEQUENCE [LARGE SCALE GENOMIC DNA]</scope>
    <source>
        <strain evidence="2">cv. AL8/78</strain>
    </source>
</reference>
<dbReference type="Gene3D" id="2.60.40.150">
    <property type="entry name" value="C2 domain"/>
    <property type="match status" value="1"/>
</dbReference>
<dbReference type="Gramene" id="AET6Gv20574300.15">
    <property type="protein sequence ID" value="AET6Gv20574300.15"/>
    <property type="gene ID" value="AET6Gv20574300"/>
</dbReference>
<dbReference type="SUPFAM" id="SSF49562">
    <property type="entry name" value="C2 domain (Calcium/lipid-binding domain, CaLB)"/>
    <property type="match status" value="1"/>
</dbReference>